<proteinExistence type="predicted"/>
<gene>
    <name evidence="1" type="ORF">VB695_17470</name>
</gene>
<dbReference type="RefSeq" id="WP_323244497.1">
    <property type="nucleotide sequence ID" value="NZ_JAYGHK010000064.1"/>
</dbReference>
<name>A0ABU5UU41_NODSP</name>
<evidence type="ECO:0000313" key="2">
    <source>
        <dbReference type="Proteomes" id="UP001303285"/>
    </source>
</evidence>
<reference evidence="1 2" key="1">
    <citation type="submission" date="2023-12" db="EMBL/GenBank/DDBJ databases">
        <title>Baltic Sea Cyanobacteria.</title>
        <authorList>
            <person name="Delbaje E."/>
            <person name="Fewer D.P."/>
            <person name="Shishido T.K."/>
        </authorList>
    </citation>
    <scope>NUCLEOTIDE SEQUENCE [LARGE SCALE GENOMIC DNA]</scope>
    <source>
        <strain evidence="1 2">UHCC 0060</strain>
    </source>
</reference>
<protein>
    <submittedName>
        <fullName evidence="1">SLOG family protein</fullName>
    </submittedName>
</protein>
<organism evidence="1 2">
    <name type="scientific">Nodularia spumigena UHCC 0060</name>
    <dbReference type="NCBI Taxonomy" id="3110300"/>
    <lineage>
        <taxon>Bacteria</taxon>
        <taxon>Bacillati</taxon>
        <taxon>Cyanobacteriota</taxon>
        <taxon>Cyanophyceae</taxon>
        <taxon>Nostocales</taxon>
        <taxon>Nodulariaceae</taxon>
        <taxon>Nodularia</taxon>
    </lineage>
</organism>
<sequence length="160" mass="18153">MKAFFTGHRDITNIKDGINQLIDIALDKEVTKFFNGMALGTDQLAADILIERQLHWTAVIPCEDQDRLWSFQQKIKYKKLLKSVSNKIVLYPKYTPGVMQARNQWMVKHSDICLAVYDGRLTGGAALSVNLAIAHNLPVIQFNPRTLEIAVIEPKQLSLF</sequence>
<dbReference type="SUPFAM" id="SSF102405">
    <property type="entry name" value="MCP/YpsA-like"/>
    <property type="match status" value="1"/>
</dbReference>
<dbReference type="Proteomes" id="UP001303285">
    <property type="component" value="Unassembled WGS sequence"/>
</dbReference>
<evidence type="ECO:0000313" key="1">
    <source>
        <dbReference type="EMBL" id="MEA5609833.1"/>
    </source>
</evidence>
<dbReference type="Gene3D" id="3.40.50.450">
    <property type="match status" value="1"/>
</dbReference>
<accession>A0ABU5UU41</accession>
<dbReference type="Pfam" id="PF06908">
    <property type="entry name" value="YpsA"/>
    <property type="match status" value="1"/>
</dbReference>
<comment type="caution">
    <text evidence="1">The sequence shown here is derived from an EMBL/GenBank/DDBJ whole genome shotgun (WGS) entry which is preliminary data.</text>
</comment>
<dbReference type="InterPro" id="IPR010697">
    <property type="entry name" value="YspA"/>
</dbReference>
<dbReference type="EMBL" id="JAYGHK010000064">
    <property type="protein sequence ID" value="MEA5609833.1"/>
    <property type="molecule type" value="Genomic_DNA"/>
</dbReference>
<dbReference type="PANTHER" id="PTHR38440">
    <property type="entry name" value="UPF0398 PROTEIN YPSA"/>
    <property type="match status" value="1"/>
</dbReference>
<dbReference type="PANTHER" id="PTHR38440:SF1">
    <property type="entry name" value="UPF0398 PROTEIN SPR0331"/>
    <property type="match status" value="1"/>
</dbReference>
<keyword evidence="2" id="KW-1185">Reference proteome</keyword>